<evidence type="ECO:0000313" key="2">
    <source>
        <dbReference type="EMBL" id="SBW10089.1"/>
    </source>
</evidence>
<feature type="domain" description="MobA/VirD2-like nuclease" evidence="1">
    <location>
        <begin position="35"/>
        <end position="155"/>
    </location>
</feature>
<reference evidence="2" key="1">
    <citation type="submission" date="2016-04" db="EMBL/GenBank/DDBJ databases">
        <authorList>
            <person name="Evans L.H."/>
            <person name="Alamgir A."/>
            <person name="Owens N."/>
            <person name="Weber N.D."/>
            <person name="Virtaneva K."/>
            <person name="Barbian K."/>
            <person name="Babar A."/>
            <person name="Rosenke K."/>
        </authorList>
    </citation>
    <scope>NUCLEOTIDE SEQUENCE</scope>
    <source>
        <strain evidence="2">86</strain>
    </source>
</reference>
<dbReference type="Pfam" id="PF03432">
    <property type="entry name" value="Relaxase"/>
    <property type="match status" value="1"/>
</dbReference>
<name>A0A212KEI9_9FIRM</name>
<proteinExistence type="predicted"/>
<dbReference type="EMBL" id="FLUN01000001">
    <property type="protein sequence ID" value="SBW10089.1"/>
    <property type="molecule type" value="Genomic_DNA"/>
</dbReference>
<accession>A0A212KEI9</accession>
<sequence length="388" mass="45570">MATVNYIPYKKQSAFTMRGVMMYVSLKEKTLFNNQNYQLITGINCCAETAFSEFTATKARYKKNDQVQFYHYTQSFKVGLDISPQKAHEIALEFAKKNYPGYEVLVATHTDAPHIHSHFIINSVSFEHGKKLHQTPHTLRELRLSSDEICMAHSLEVLPTYTFGRSKTPSRAQRKAQQRGDSWKDRLQQAIEFAMTRSSDKEAFIFNMERQGYFVKWTDTRKTITYTCPNGKSCRDDRLFGNKFSKVNMELEFDYRQKKKEIDKESGWEYERKQFENQHHRQAQQEIYKPRNTSKKLTNELLHNLRFLEKGVSEDDELETITRLAAITALSFAGVYILLEAMSNSHSQEELDDQDVIDYIEKLKQEPENYIDYEEEQVEEQGFTMTMM</sequence>
<gene>
    <name evidence="2" type="ORF">KL86CLO1_12835</name>
</gene>
<dbReference type="AlphaFoldDB" id="A0A212KEI9"/>
<organism evidence="2">
    <name type="scientific">uncultured Eubacteriales bacterium</name>
    <dbReference type="NCBI Taxonomy" id="172733"/>
    <lineage>
        <taxon>Bacteria</taxon>
        <taxon>Bacillati</taxon>
        <taxon>Bacillota</taxon>
        <taxon>Clostridia</taxon>
        <taxon>Eubacteriales</taxon>
        <taxon>environmental samples</taxon>
    </lineage>
</organism>
<dbReference type="InterPro" id="IPR005094">
    <property type="entry name" value="Endonuclease_MobA/VirD2"/>
</dbReference>
<evidence type="ECO:0000259" key="1">
    <source>
        <dbReference type="Pfam" id="PF03432"/>
    </source>
</evidence>
<protein>
    <recommendedName>
        <fullName evidence="1">MobA/VirD2-like nuclease domain-containing protein</fullName>
    </recommendedName>
</protein>